<evidence type="ECO:0000256" key="1">
    <source>
        <dbReference type="SAM" id="MobiDB-lite"/>
    </source>
</evidence>
<dbReference type="Pfam" id="PF03713">
    <property type="entry name" value="DUF305"/>
    <property type="match status" value="1"/>
</dbReference>
<protein>
    <submittedName>
        <fullName evidence="3">DUF305 domain-containing protein</fullName>
    </submittedName>
</protein>
<comment type="caution">
    <text evidence="3">The sequence shown here is derived from an EMBL/GenBank/DDBJ whole genome shotgun (WGS) entry which is preliminary data.</text>
</comment>
<evidence type="ECO:0000313" key="3">
    <source>
        <dbReference type="EMBL" id="MFK4268653.1"/>
    </source>
</evidence>
<dbReference type="RefSeq" id="WP_404747444.1">
    <property type="nucleotide sequence ID" value="NZ_JBJDQH010000009.1"/>
</dbReference>
<dbReference type="Gene3D" id="1.20.1260.10">
    <property type="match status" value="1"/>
</dbReference>
<dbReference type="InterPro" id="IPR005183">
    <property type="entry name" value="DUF305_CopM-like"/>
</dbReference>
<gene>
    <name evidence="3" type="ORF">ACI2L5_27435</name>
</gene>
<feature type="domain" description="DUF305" evidence="2">
    <location>
        <begin position="1"/>
        <end position="39"/>
    </location>
</feature>
<reference evidence="3 4" key="1">
    <citation type="submission" date="2024-11" db="EMBL/GenBank/DDBJ databases">
        <title>The Natural Products Discovery Center: Release of the First 8490 Sequenced Strains for Exploring Actinobacteria Biosynthetic Diversity.</title>
        <authorList>
            <person name="Kalkreuter E."/>
            <person name="Kautsar S.A."/>
            <person name="Yang D."/>
            <person name="Bader C.D."/>
            <person name="Teijaro C.N."/>
            <person name="Fluegel L."/>
            <person name="Davis C.M."/>
            <person name="Simpson J.R."/>
            <person name="Lauterbach L."/>
            <person name="Steele A.D."/>
            <person name="Gui C."/>
            <person name="Meng S."/>
            <person name="Li G."/>
            <person name="Viehrig K."/>
            <person name="Ye F."/>
            <person name="Su P."/>
            <person name="Kiefer A.F."/>
            <person name="Nichols A."/>
            <person name="Cepeda A.J."/>
            <person name="Yan W."/>
            <person name="Fan B."/>
            <person name="Jiang Y."/>
            <person name="Adhikari A."/>
            <person name="Zheng C.-J."/>
            <person name="Schuster L."/>
            <person name="Cowan T.M."/>
            <person name="Smanski M.J."/>
            <person name="Chevrette M.G."/>
            <person name="De Carvalho L.P.S."/>
            <person name="Shen B."/>
        </authorList>
    </citation>
    <scope>NUCLEOTIDE SEQUENCE [LARGE SCALE GENOMIC DNA]</scope>
    <source>
        <strain evidence="3 4">NPDC020863</strain>
    </source>
</reference>
<sequence>MHAMERTSGKAFDTTFLTMMIEHHEGAVQMARTEKSKVSTAPPRHSPTASSPLRRLKSSRCARCSERADALVRGRRLIDTPALPACAGDRPATSRSVPLPHRGRRVQQPETVRPCAAVRVVGP</sequence>
<feature type="region of interest" description="Disordered" evidence="1">
    <location>
        <begin position="29"/>
        <end position="60"/>
    </location>
</feature>
<feature type="region of interest" description="Disordered" evidence="1">
    <location>
        <begin position="80"/>
        <end position="111"/>
    </location>
</feature>
<evidence type="ECO:0000313" key="4">
    <source>
        <dbReference type="Proteomes" id="UP001620295"/>
    </source>
</evidence>
<evidence type="ECO:0000259" key="2">
    <source>
        <dbReference type="Pfam" id="PF03713"/>
    </source>
</evidence>
<dbReference type="Proteomes" id="UP001620295">
    <property type="component" value="Unassembled WGS sequence"/>
</dbReference>
<accession>A0ABW8LRW6</accession>
<organism evidence="3 4">
    <name type="scientific">Streptomyces milbemycinicus</name>
    <dbReference type="NCBI Taxonomy" id="476552"/>
    <lineage>
        <taxon>Bacteria</taxon>
        <taxon>Bacillati</taxon>
        <taxon>Actinomycetota</taxon>
        <taxon>Actinomycetes</taxon>
        <taxon>Kitasatosporales</taxon>
        <taxon>Streptomycetaceae</taxon>
        <taxon>Streptomyces</taxon>
    </lineage>
</organism>
<name>A0ABW8LRW6_9ACTN</name>
<proteinExistence type="predicted"/>
<dbReference type="InterPro" id="IPR012347">
    <property type="entry name" value="Ferritin-like"/>
</dbReference>
<keyword evidence="4" id="KW-1185">Reference proteome</keyword>
<dbReference type="EMBL" id="JBJDQH010000009">
    <property type="protein sequence ID" value="MFK4268653.1"/>
    <property type="molecule type" value="Genomic_DNA"/>
</dbReference>